<dbReference type="SUPFAM" id="SSF54637">
    <property type="entry name" value="Thioesterase/thiol ester dehydrase-isomerase"/>
    <property type="match status" value="1"/>
</dbReference>
<evidence type="ECO:0000259" key="3">
    <source>
        <dbReference type="PROSITE" id="PS51186"/>
    </source>
</evidence>
<dbReference type="InterPro" id="IPR000182">
    <property type="entry name" value="GNAT_dom"/>
</dbReference>
<comment type="similarity">
    <text evidence="1">Belongs to the 4-hydroxybenzoyl-CoA thioesterase family.</text>
</comment>
<dbReference type="PROSITE" id="PS51186">
    <property type="entry name" value="GNAT"/>
    <property type="match status" value="1"/>
</dbReference>
<dbReference type="CDD" id="cd04301">
    <property type="entry name" value="NAT_SF"/>
    <property type="match status" value="1"/>
</dbReference>
<dbReference type="PANTHER" id="PTHR31793:SF27">
    <property type="entry name" value="NOVEL THIOESTERASE SUPERFAMILY DOMAIN AND SAPOSIN A-TYPE DOMAIN CONTAINING PROTEIN (0610012H03RIK)"/>
    <property type="match status" value="1"/>
</dbReference>
<sequence>MMSKPHRDAFRFLHRLQVRWAEVDMQRVVFNGHYLMYADSAVGAFWKSLGVDYSRELPALGGDFYVKRAQLTWHAPAQLDDWIDVGVAVDGCGRSSLRLRTAMWVQDRLLVEGELLQVYASTEPPLRAQPLPDALRELLQAHAAGEPMLQLRVGGWDELGAHAGAIRSEVFVDEQGVPAELEWDARDAGCVHAVAYNRLGRALACARLLPDGHIGRVAVRRGLRGSGAGVAVMRALLDEARRAGHAVVELSAQRAVLGFYRKLGFVAFGEPYVEAGIEHQDMRLALG</sequence>
<proteinExistence type="inferred from homology"/>
<dbReference type="GO" id="GO:0047617">
    <property type="term" value="F:fatty acyl-CoA hydrolase activity"/>
    <property type="evidence" value="ECO:0007669"/>
    <property type="project" value="TreeGrafter"/>
</dbReference>
<organism evidence="4">
    <name type="scientific">mine drainage metagenome</name>
    <dbReference type="NCBI Taxonomy" id="410659"/>
    <lineage>
        <taxon>unclassified sequences</taxon>
        <taxon>metagenomes</taxon>
        <taxon>ecological metagenomes</taxon>
    </lineage>
</organism>
<dbReference type="SUPFAM" id="SSF55729">
    <property type="entry name" value="Acyl-CoA N-acyltransferases (Nat)"/>
    <property type="match status" value="1"/>
</dbReference>
<gene>
    <name evidence="4" type="primary">yjcF_7</name>
    <name evidence="4" type="ORF">GALL_319570</name>
</gene>
<dbReference type="InterPro" id="IPR006683">
    <property type="entry name" value="Thioestr_dom"/>
</dbReference>
<dbReference type="AlphaFoldDB" id="A0A1J5QRH5"/>
<dbReference type="Pfam" id="PF03061">
    <property type="entry name" value="4HBT"/>
    <property type="match status" value="1"/>
</dbReference>
<dbReference type="InterPro" id="IPR029069">
    <property type="entry name" value="HotDog_dom_sf"/>
</dbReference>
<dbReference type="GO" id="GO:0016747">
    <property type="term" value="F:acyltransferase activity, transferring groups other than amino-acyl groups"/>
    <property type="evidence" value="ECO:0007669"/>
    <property type="project" value="InterPro"/>
</dbReference>
<dbReference type="Gene3D" id="3.40.630.30">
    <property type="match status" value="1"/>
</dbReference>
<dbReference type="Gene3D" id="3.10.129.10">
    <property type="entry name" value="Hotdog Thioesterase"/>
    <property type="match status" value="1"/>
</dbReference>
<reference evidence="4" key="1">
    <citation type="submission" date="2016-10" db="EMBL/GenBank/DDBJ databases">
        <title>Sequence of Gallionella enrichment culture.</title>
        <authorList>
            <person name="Poehlein A."/>
            <person name="Muehling M."/>
            <person name="Daniel R."/>
        </authorList>
    </citation>
    <scope>NUCLEOTIDE SEQUENCE</scope>
</reference>
<dbReference type="EMBL" id="MLJW01000494">
    <property type="protein sequence ID" value="OIQ86206.1"/>
    <property type="molecule type" value="Genomic_DNA"/>
</dbReference>
<dbReference type="InterPro" id="IPR050563">
    <property type="entry name" value="4-hydroxybenzoyl-CoA_TE"/>
</dbReference>
<name>A0A1J5QRH5_9ZZZZ</name>
<dbReference type="Pfam" id="PF13673">
    <property type="entry name" value="Acetyltransf_10"/>
    <property type="match status" value="1"/>
</dbReference>
<comment type="caution">
    <text evidence="4">The sequence shown here is derived from an EMBL/GenBank/DDBJ whole genome shotgun (WGS) entry which is preliminary data.</text>
</comment>
<keyword evidence="2" id="KW-0378">Hydrolase</keyword>
<accession>A0A1J5QRH5</accession>
<keyword evidence="4" id="KW-0808">Transferase</keyword>
<evidence type="ECO:0000256" key="1">
    <source>
        <dbReference type="ARBA" id="ARBA00005953"/>
    </source>
</evidence>
<dbReference type="EC" id="2.3.1.-" evidence="4"/>
<dbReference type="PANTHER" id="PTHR31793">
    <property type="entry name" value="4-HYDROXYBENZOYL-COA THIOESTERASE FAMILY MEMBER"/>
    <property type="match status" value="1"/>
</dbReference>
<evidence type="ECO:0000256" key="2">
    <source>
        <dbReference type="ARBA" id="ARBA00022801"/>
    </source>
</evidence>
<keyword evidence="4" id="KW-0012">Acyltransferase</keyword>
<dbReference type="CDD" id="cd00586">
    <property type="entry name" value="4HBT"/>
    <property type="match status" value="1"/>
</dbReference>
<evidence type="ECO:0000313" key="4">
    <source>
        <dbReference type="EMBL" id="OIQ86206.1"/>
    </source>
</evidence>
<feature type="domain" description="N-acetyltransferase" evidence="3">
    <location>
        <begin position="149"/>
        <end position="287"/>
    </location>
</feature>
<dbReference type="InterPro" id="IPR016181">
    <property type="entry name" value="Acyl_CoA_acyltransferase"/>
</dbReference>
<protein>
    <submittedName>
        <fullName evidence="4">Putative N-acetyltransferase YjcF</fullName>
        <ecNumber evidence="4">2.3.1.-</ecNumber>
    </submittedName>
</protein>